<dbReference type="SMART" id="SM00382">
    <property type="entry name" value="AAA"/>
    <property type="match status" value="2"/>
</dbReference>
<sequence>MSTTSPDRLGTPVSSGSRVEVDRLTWRPFGRREPVLADLSLALEPGERVLLAGPSGSGKSTLLRALAGVLTTTESGDLTGSVLVDGSPPAGAAVGLLVQDPADASVAGRVGRDVAFGPENLGDPRPAIWARVTEALHSVGFPHGLDRATSALSGGEAQRLALAGVLALRPGLVLLDEPTSMLDPVSAAVVRAAVLDAVVGAGATLVLVEHQVEPWLDLVDRVVVLDGSGAECADGPVRATLAAETTSLLARGVWVPGEGAPAPLPVDPGLCAPVGGAPTVEDALVEASSVTVTRAPRAGLGVPEQPARPVLALAEATAVVRPGEVVAVTGPSGAGKTTLTGLLAGLEAPTTGSVVAGAPMRAARPASGTEDGPAGAAAVGPEPATWGSADLAARVGWVPQQAELAVVGRTVRDDVLATARRLGQDETTAAARADGLLDTLGLTHVAGADPHHLSGGEMRRLALAGALAHGPSVLVLDEPTVGQDRLTWAAVAGVVLAARTAGLGVVVATHDPHLVALADREVRLTPAVAPATNQAAVPAAAAVPPGPDAHTPERDVAAPSAAAKGQQRPARRQPGRARALREPGRWGGLAGRCGPLSALLASALLLAGAPFIRDLRTAVIALAVELALAPLVLGRTRTPLRSLAPGLLAVASVGFSNWLLSVDHSWTSGATAGLRVAFFVLPGVALAARIDPSALGDHLAQRAHLPPRPVIAAVAALQRFDALGSTWDQLARTHRVRGLAPGRSPLARARHVSALTFALLVQTLRQAGRMAVAMEARGFSRRGARTWAEAAPWTVADTAMTALGLAVAGIPALLSVLG</sequence>
<evidence type="ECO:0000256" key="9">
    <source>
        <dbReference type="SAM" id="MobiDB-lite"/>
    </source>
</evidence>
<feature type="domain" description="ABC transporter" evidence="10">
    <location>
        <begin position="285"/>
        <end position="551"/>
    </location>
</feature>
<dbReference type="RefSeq" id="WP_141790624.1">
    <property type="nucleotide sequence ID" value="NZ_BAAAKX010000008.1"/>
</dbReference>
<proteinExistence type="inferred from homology"/>
<evidence type="ECO:0000259" key="10">
    <source>
        <dbReference type="PROSITE" id="PS50893"/>
    </source>
</evidence>
<dbReference type="InterPro" id="IPR027417">
    <property type="entry name" value="P-loop_NTPase"/>
</dbReference>
<gene>
    <name evidence="11" type="ORF">FB474_4041</name>
</gene>
<evidence type="ECO:0000313" key="12">
    <source>
        <dbReference type="Proteomes" id="UP000319514"/>
    </source>
</evidence>
<evidence type="ECO:0000256" key="2">
    <source>
        <dbReference type="ARBA" id="ARBA00005417"/>
    </source>
</evidence>
<dbReference type="GO" id="GO:0016887">
    <property type="term" value="F:ATP hydrolysis activity"/>
    <property type="evidence" value="ECO:0007669"/>
    <property type="project" value="InterPro"/>
</dbReference>
<keyword evidence="12" id="KW-1185">Reference proteome</keyword>
<dbReference type="PANTHER" id="PTHR43553:SF24">
    <property type="entry name" value="ENERGY-COUPLING FACTOR TRANSPORTER ATP-BINDING PROTEIN ECFA1"/>
    <property type="match status" value="1"/>
</dbReference>
<evidence type="ECO:0000256" key="8">
    <source>
        <dbReference type="ARBA" id="ARBA00023136"/>
    </source>
</evidence>
<reference evidence="11 12" key="1">
    <citation type="submission" date="2019-06" db="EMBL/GenBank/DDBJ databases">
        <title>Sequencing the genomes of 1000 actinobacteria strains.</title>
        <authorList>
            <person name="Klenk H.-P."/>
        </authorList>
    </citation>
    <scope>NUCLEOTIDE SEQUENCE [LARGE SCALE GENOMIC DNA]</scope>
    <source>
        <strain evidence="11 12">DSM 18082</strain>
    </source>
</reference>
<dbReference type="PROSITE" id="PS00211">
    <property type="entry name" value="ABC_TRANSPORTER_1"/>
    <property type="match status" value="2"/>
</dbReference>
<evidence type="ECO:0000256" key="6">
    <source>
        <dbReference type="ARBA" id="ARBA00022840"/>
    </source>
</evidence>
<name>A0A542Z7Y8_9MICO</name>
<dbReference type="CDD" id="cd03225">
    <property type="entry name" value="ABC_cobalt_CbiO_domain1"/>
    <property type="match status" value="2"/>
</dbReference>
<evidence type="ECO:0000256" key="4">
    <source>
        <dbReference type="ARBA" id="ARBA00022692"/>
    </source>
</evidence>
<dbReference type="Proteomes" id="UP000319514">
    <property type="component" value="Unassembled WGS sequence"/>
</dbReference>
<feature type="domain" description="ABC transporter" evidence="10">
    <location>
        <begin position="19"/>
        <end position="252"/>
    </location>
</feature>
<evidence type="ECO:0000313" key="11">
    <source>
        <dbReference type="EMBL" id="TQL56424.1"/>
    </source>
</evidence>
<evidence type="ECO:0000256" key="7">
    <source>
        <dbReference type="ARBA" id="ARBA00022989"/>
    </source>
</evidence>
<dbReference type="InterPro" id="IPR003339">
    <property type="entry name" value="ABC/ECF_trnsptr_transmembrane"/>
</dbReference>
<dbReference type="PRINTS" id="PR00364">
    <property type="entry name" value="DISEASERSIST"/>
</dbReference>
<dbReference type="InterPro" id="IPR050095">
    <property type="entry name" value="ECF_ABC_transporter_ATP-bd"/>
</dbReference>
<dbReference type="EMBL" id="VFOQ01000003">
    <property type="protein sequence ID" value="TQL56424.1"/>
    <property type="molecule type" value="Genomic_DNA"/>
</dbReference>
<dbReference type="PANTHER" id="PTHR43553">
    <property type="entry name" value="HEAVY METAL TRANSPORTER"/>
    <property type="match status" value="1"/>
</dbReference>
<dbReference type="CDD" id="cd16914">
    <property type="entry name" value="EcfT"/>
    <property type="match status" value="1"/>
</dbReference>
<keyword evidence="5" id="KW-0547">Nucleotide-binding</keyword>
<keyword evidence="7" id="KW-1133">Transmembrane helix</keyword>
<dbReference type="Pfam" id="PF00005">
    <property type="entry name" value="ABC_tran"/>
    <property type="match status" value="2"/>
</dbReference>
<protein>
    <submittedName>
        <fullName evidence="11">Energy-coupling factor transport system ATP-binding protein</fullName>
    </submittedName>
</protein>
<dbReference type="AlphaFoldDB" id="A0A542Z7Y8"/>
<dbReference type="InterPro" id="IPR003593">
    <property type="entry name" value="AAA+_ATPase"/>
</dbReference>
<evidence type="ECO:0000256" key="5">
    <source>
        <dbReference type="ARBA" id="ARBA00022741"/>
    </source>
</evidence>
<keyword evidence="6 11" id="KW-0067">ATP-binding</keyword>
<dbReference type="SUPFAM" id="SSF52540">
    <property type="entry name" value="P-loop containing nucleoside triphosphate hydrolases"/>
    <property type="match status" value="2"/>
</dbReference>
<dbReference type="PROSITE" id="PS50893">
    <property type="entry name" value="ABC_TRANSPORTER_2"/>
    <property type="match status" value="2"/>
</dbReference>
<dbReference type="Gene3D" id="3.40.50.300">
    <property type="entry name" value="P-loop containing nucleotide triphosphate hydrolases"/>
    <property type="match status" value="2"/>
</dbReference>
<keyword evidence="8" id="KW-0472">Membrane</keyword>
<dbReference type="GO" id="GO:0005524">
    <property type="term" value="F:ATP binding"/>
    <property type="evidence" value="ECO:0007669"/>
    <property type="project" value="UniProtKB-KW"/>
</dbReference>
<dbReference type="GO" id="GO:0042626">
    <property type="term" value="F:ATPase-coupled transmembrane transporter activity"/>
    <property type="evidence" value="ECO:0007669"/>
    <property type="project" value="TreeGrafter"/>
</dbReference>
<comment type="subcellular location">
    <subcellularLocation>
        <location evidence="1">Membrane</location>
        <topology evidence="1">Multi-pass membrane protein</topology>
    </subcellularLocation>
</comment>
<dbReference type="GO" id="GO:0043190">
    <property type="term" value="C:ATP-binding cassette (ABC) transporter complex"/>
    <property type="evidence" value="ECO:0007669"/>
    <property type="project" value="TreeGrafter"/>
</dbReference>
<dbReference type="InterPro" id="IPR003439">
    <property type="entry name" value="ABC_transporter-like_ATP-bd"/>
</dbReference>
<evidence type="ECO:0000256" key="3">
    <source>
        <dbReference type="ARBA" id="ARBA00022448"/>
    </source>
</evidence>
<accession>A0A542Z7Y8</accession>
<organism evidence="11 12">
    <name type="scientific">Oryzihumus leptocrescens</name>
    <dbReference type="NCBI Taxonomy" id="297536"/>
    <lineage>
        <taxon>Bacteria</taxon>
        <taxon>Bacillati</taxon>
        <taxon>Actinomycetota</taxon>
        <taxon>Actinomycetes</taxon>
        <taxon>Micrococcales</taxon>
        <taxon>Intrasporangiaceae</taxon>
        <taxon>Oryzihumus</taxon>
    </lineage>
</organism>
<dbReference type="Pfam" id="PF02361">
    <property type="entry name" value="CbiQ"/>
    <property type="match status" value="1"/>
</dbReference>
<comment type="caution">
    <text evidence="11">The sequence shown here is derived from an EMBL/GenBank/DDBJ whole genome shotgun (WGS) entry which is preliminary data.</text>
</comment>
<evidence type="ECO:0000256" key="1">
    <source>
        <dbReference type="ARBA" id="ARBA00004141"/>
    </source>
</evidence>
<keyword evidence="4" id="KW-0812">Transmembrane</keyword>
<dbReference type="OrthoDB" id="501320at2"/>
<dbReference type="InterPro" id="IPR015856">
    <property type="entry name" value="ABC_transpr_CbiO/EcfA_su"/>
</dbReference>
<feature type="region of interest" description="Disordered" evidence="9">
    <location>
        <begin position="539"/>
        <end position="581"/>
    </location>
</feature>
<comment type="similarity">
    <text evidence="2">Belongs to the ABC transporter superfamily.</text>
</comment>
<keyword evidence="3" id="KW-0813">Transport</keyword>
<dbReference type="InterPro" id="IPR017871">
    <property type="entry name" value="ABC_transporter-like_CS"/>
</dbReference>